<dbReference type="AlphaFoldDB" id="A0A1X2INN6"/>
<dbReference type="Proteomes" id="UP000193560">
    <property type="component" value="Unassembled WGS sequence"/>
</dbReference>
<sequence>FRIFNELKKSSPLAPRCFCNRRVVLTECEYNQKRRICFVCPNFYVDGAKPKCSWFLWAEELAFNRPKYPRHSPLLIDE</sequence>
<dbReference type="EMBL" id="MCGE01000007">
    <property type="protein sequence ID" value="ORZ19636.1"/>
    <property type="molecule type" value="Genomic_DNA"/>
</dbReference>
<name>A0A1X2INN6_9FUNG</name>
<accession>A0A1X2INN6</accession>
<protein>
    <submittedName>
        <fullName evidence="1">Uncharacterized protein</fullName>
    </submittedName>
</protein>
<keyword evidence="2" id="KW-1185">Reference proteome</keyword>
<evidence type="ECO:0000313" key="1">
    <source>
        <dbReference type="EMBL" id="ORZ19636.1"/>
    </source>
</evidence>
<reference evidence="1 2" key="1">
    <citation type="submission" date="2016-07" db="EMBL/GenBank/DDBJ databases">
        <title>Pervasive Adenine N6-methylation of Active Genes in Fungi.</title>
        <authorList>
            <consortium name="DOE Joint Genome Institute"/>
            <person name="Mondo S.J."/>
            <person name="Dannebaum R.O."/>
            <person name="Kuo R.C."/>
            <person name="Labutti K."/>
            <person name="Haridas S."/>
            <person name="Kuo A."/>
            <person name="Salamov A."/>
            <person name="Ahrendt S.R."/>
            <person name="Lipzen A."/>
            <person name="Sullivan W."/>
            <person name="Andreopoulos W.B."/>
            <person name="Clum A."/>
            <person name="Lindquist E."/>
            <person name="Daum C."/>
            <person name="Ramamoorthy G.K."/>
            <person name="Gryganskyi A."/>
            <person name="Culley D."/>
            <person name="Magnuson J.K."/>
            <person name="James T.Y."/>
            <person name="O'Malley M.A."/>
            <person name="Stajich J.E."/>
            <person name="Spatafora J.W."/>
            <person name="Visel A."/>
            <person name="Grigoriev I.V."/>
        </authorList>
    </citation>
    <scope>NUCLEOTIDE SEQUENCE [LARGE SCALE GENOMIC DNA]</scope>
    <source>
        <strain evidence="1 2">NRRL 1336</strain>
    </source>
</reference>
<comment type="caution">
    <text evidence="1">The sequence shown here is derived from an EMBL/GenBank/DDBJ whole genome shotgun (WGS) entry which is preliminary data.</text>
</comment>
<feature type="non-terminal residue" evidence="1">
    <location>
        <position position="1"/>
    </location>
</feature>
<feature type="non-terminal residue" evidence="1">
    <location>
        <position position="78"/>
    </location>
</feature>
<dbReference type="OrthoDB" id="1711136at2759"/>
<evidence type="ECO:0000313" key="2">
    <source>
        <dbReference type="Proteomes" id="UP000193560"/>
    </source>
</evidence>
<gene>
    <name evidence="1" type="ORF">BCR42DRAFT_297392</name>
</gene>
<organism evidence="1 2">
    <name type="scientific">Absidia repens</name>
    <dbReference type="NCBI Taxonomy" id="90262"/>
    <lineage>
        <taxon>Eukaryota</taxon>
        <taxon>Fungi</taxon>
        <taxon>Fungi incertae sedis</taxon>
        <taxon>Mucoromycota</taxon>
        <taxon>Mucoromycotina</taxon>
        <taxon>Mucoromycetes</taxon>
        <taxon>Mucorales</taxon>
        <taxon>Cunninghamellaceae</taxon>
        <taxon>Absidia</taxon>
    </lineage>
</organism>
<proteinExistence type="predicted"/>